<evidence type="ECO:0000313" key="1">
    <source>
        <dbReference type="EMBL" id="CAE6376668.1"/>
    </source>
</evidence>
<dbReference type="EMBL" id="CP059672">
    <property type="protein sequence ID" value="QRW26454.1"/>
    <property type="molecule type" value="Genomic_DNA"/>
</dbReference>
<dbReference type="AlphaFoldDB" id="A0A8H7LGZ9"/>
<name>A0A8H7LGZ9_9AGAM</name>
<reference evidence="2" key="2">
    <citation type="submission" date="2020-09" db="EMBL/GenBank/DDBJ databases">
        <title>Comparative genome analyses of four rice-infecting Rhizoctonia solani isolates reveal extensive enrichment of homogalacturonan modification genes.</title>
        <authorList>
            <person name="Lee D.-Y."/>
            <person name="Jeon J."/>
            <person name="Kim K.-T."/>
            <person name="Cheong K."/>
            <person name="Song H."/>
            <person name="Choi G."/>
            <person name="Ko J."/>
            <person name="Opiyo S.O."/>
            <person name="Zuo S."/>
            <person name="Madhav S."/>
            <person name="Lee Y.-H."/>
            <person name="Wang G.-L."/>
        </authorList>
    </citation>
    <scope>NUCLEOTIDE SEQUENCE</scope>
    <source>
        <strain evidence="2">AG1-IA YN-7</strain>
    </source>
</reference>
<dbReference type="Proteomes" id="UP000663840">
    <property type="component" value="Unassembled WGS sequence"/>
</dbReference>
<dbReference type="Gene3D" id="3.10.450.50">
    <property type="match status" value="1"/>
</dbReference>
<dbReference type="Proteomes" id="UP000650533">
    <property type="component" value="Chromosome 15"/>
</dbReference>
<reference evidence="3" key="1">
    <citation type="submission" date="2020-05" db="EMBL/GenBank/DDBJ databases">
        <title>Evolutionary and genomic comparisons of hybrid uninucleate and nonhybrid Rhizoctonia fungi.</title>
        <authorList>
            <person name="Li C."/>
            <person name="Chen X."/>
        </authorList>
    </citation>
    <scope>NUCLEOTIDE SEQUENCE</scope>
    <source>
        <strain evidence="3">AG-1 IA</strain>
    </source>
</reference>
<dbReference type="Proteomes" id="UP000650582">
    <property type="component" value="Unassembled WGS sequence"/>
</dbReference>
<dbReference type="EMBL" id="JACYCC010000214">
    <property type="protein sequence ID" value="KAF8671922.1"/>
    <property type="molecule type" value="Genomic_DNA"/>
</dbReference>
<evidence type="ECO:0000313" key="2">
    <source>
        <dbReference type="EMBL" id="KAF8671922.1"/>
    </source>
</evidence>
<gene>
    <name evidence="1" type="ORF">RDB_LOCUS22559</name>
    <name evidence="3" type="ORF">RhiXN_12115</name>
    <name evidence="2" type="ORF">RHS04_08017</name>
</gene>
<organism evidence="2 4">
    <name type="scientific">Rhizoctonia solani</name>
    <dbReference type="NCBI Taxonomy" id="456999"/>
    <lineage>
        <taxon>Eukaryota</taxon>
        <taxon>Fungi</taxon>
        <taxon>Dikarya</taxon>
        <taxon>Basidiomycota</taxon>
        <taxon>Agaricomycotina</taxon>
        <taxon>Agaricomycetes</taxon>
        <taxon>Cantharellales</taxon>
        <taxon>Ceratobasidiaceae</taxon>
        <taxon>Rhizoctonia</taxon>
    </lineage>
</organism>
<dbReference type="EMBL" id="CAJMWR010000426">
    <property type="protein sequence ID" value="CAE6376668.1"/>
    <property type="molecule type" value="Genomic_DNA"/>
</dbReference>
<evidence type="ECO:0008006" key="5">
    <source>
        <dbReference type="Google" id="ProtNLM"/>
    </source>
</evidence>
<evidence type="ECO:0000313" key="4">
    <source>
        <dbReference type="Proteomes" id="UP000650582"/>
    </source>
</evidence>
<accession>A0A8H7LGZ9</accession>
<protein>
    <recommendedName>
        <fullName evidence="5">SnoaL-like domain-containing protein</fullName>
    </recommendedName>
</protein>
<dbReference type="InterPro" id="IPR032710">
    <property type="entry name" value="NTF2-like_dom_sf"/>
</dbReference>
<evidence type="ECO:0000313" key="3">
    <source>
        <dbReference type="EMBL" id="QRW26454.1"/>
    </source>
</evidence>
<reference evidence="1" key="3">
    <citation type="submission" date="2021-01" db="EMBL/GenBank/DDBJ databases">
        <authorList>
            <person name="Kaushik A."/>
        </authorList>
    </citation>
    <scope>NUCLEOTIDE SEQUENCE</scope>
    <source>
        <strain evidence="1">AG1-1A</strain>
    </source>
</reference>
<dbReference type="SUPFAM" id="SSF54427">
    <property type="entry name" value="NTF2-like"/>
    <property type="match status" value="1"/>
</dbReference>
<sequence>MTSSITQLSAPGLTSEEIQAERAWIDQFMQDSDALDWSRWDKWWADDAFFQFGNTPRIEGKKAIQNYMEPQYSVLEFMHHGVIRISFDVPLGLIYQTTIISYKVKGDLEGRTIQIPGLAILHKRVGENVLKGFEVYIDKGPIEAVVKEVLEGGRQTKD</sequence>
<proteinExistence type="predicted"/>